<evidence type="ECO:0000256" key="2">
    <source>
        <dbReference type="SAM" id="Phobius"/>
    </source>
</evidence>
<reference evidence="4 5" key="1">
    <citation type="submission" date="2020-10" db="EMBL/GenBank/DDBJ databases">
        <title>Novel species in genus Corynebacterium.</title>
        <authorList>
            <person name="Zhang G."/>
        </authorList>
    </citation>
    <scope>NUCLEOTIDE SEQUENCE [LARGE SCALE GENOMIC DNA]</scope>
    <source>
        <strain evidence="4 5">DSM 45110</strain>
    </source>
</reference>
<protein>
    <submittedName>
        <fullName evidence="4">Lytic murein transglycosylase</fullName>
    </submittedName>
</protein>
<dbReference type="PANTHER" id="PTHR30163">
    <property type="entry name" value="MEMBRANE-BOUND LYTIC MUREIN TRANSGLYCOSYLASE B"/>
    <property type="match status" value="1"/>
</dbReference>
<sequence length="311" mass="33269">MSNKNPGNRNPAGRNQSGKSTSHRKPSTRHPAPQRKVSPLPPPQRSPRPNKGLLGGCGIIVVIAALLTIIALVGFLVSGWANRPAPEQERVPIPADVPPAAAQPAPDINIHGDGRTALLLMDWARPISGATGIPLQAVMAYGNAEVIARQSRPECGMTWNTLAGLGYVETMHGTYDGKKHGAASLNDEGFVDPEIFGPQLNGGQFAVVKDTDKGEMDGDPDFDRAMGPLQFIPESWGRYGVDANGDGENSPQNIDDAAASAVRLLCDHERDLKTPEGWTQAISSYNMSQEYVLNVRDAAAHYALNQPPEGY</sequence>
<dbReference type="PANTHER" id="PTHR30163:SF8">
    <property type="entry name" value="LYTIC MUREIN TRANSGLYCOSYLASE"/>
    <property type="match status" value="1"/>
</dbReference>
<keyword evidence="2" id="KW-0812">Transmembrane</keyword>
<dbReference type="CDD" id="cd13399">
    <property type="entry name" value="Slt35-like"/>
    <property type="match status" value="1"/>
</dbReference>
<proteinExistence type="predicted"/>
<name>A0ABR9ZI64_9CORY</name>
<dbReference type="Gene3D" id="1.10.530.10">
    <property type="match status" value="1"/>
</dbReference>
<organism evidence="4 5">
    <name type="scientific">Corynebacterium suicordis DSM 45110</name>
    <dbReference type="NCBI Taxonomy" id="1121369"/>
    <lineage>
        <taxon>Bacteria</taxon>
        <taxon>Bacillati</taxon>
        <taxon>Actinomycetota</taxon>
        <taxon>Actinomycetes</taxon>
        <taxon>Mycobacteriales</taxon>
        <taxon>Corynebacteriaceae</taxon>
        <taxon>Corynebacterium</taxon>
    </lineage>
</organism>
<evidence type="ECO:0000313" key="4">
    <source>
        <dbReference type="EMBL" id="MBF4553138.1"/>
    </source>
</evidence>
<dbReference type="InterPro" id="IPR043426">
    <property type="entry name" value="MltB-like"/>
</dbReference>
<comment type="caution">
    <text evidence="4">The sequence shown here is derived from an EMBL/GenBank/DDBJ whole genome shotgun (WGS) entry which is preliminary data.</text>
</comment>
<keyword evidence="5" id="KW-1185">Reference proteome</keyword>
<feature type="region of interest" description="Disordered" evidence="1">
    <location>
        <begin position="1"/>
        <end position="51"/>
    </location>
</feature>
<keyword evidence="2" id="KW-1133">Transmembrane helix</keyword>
<dbReference type="InterPro" id="IPR023346">
    <property type="entry name" value="Lysozyme-like_dom_sf"/>
</dbReference>
<feature type="compositionally biased region" description="Polar residues" evidence="1">
    <location>
        <begin position="1"/>
        <end position="20"/>
    </location>
</feature>
<dbReference type="EMBL" id="JADKMY010000001">
    <property type="protein sequence ID" value="MBF4553138.1"/>
    <property type="molecule type" value="Genomic_DNA"/>
</dbReference>
<dbReference type="Pfam" id="PF13406">
    <property type="entry name" value="SLT_2"/>
    <property type="match status" value="1"/>
</dbReference>
<dbReference type="SUPFAM" id="SSF53955">
    <property type="entry name" value="Lysozyme-like"/>
    <property type="match status" value="1"/>
</dbReference>
<evidence type="ECO:0000313" key="5">
    <source>
        <dbReference type="Proteomes" id="UP000635902"/>
    </source>
</evidence>
<accession>A0ABR9ZI64</accession>
<gene>
    <name evidence="4" type="ORF">IRY30_03440</name>
</gene>
<feature type="transmembrane region" description="Helical" evidence="2">
    <location>
        <begin position="53"/>
        <end position="81"/>
    </location>
</feature>
<evidence type="ECO:0000259" key="3">
    <source>
        <dbReference type="Pfam" id="PF13406"/>
    </source>
</evidence>
<evidence type="ECO:0000256" key="1">
    <source>
        <dbReference type="SAM" id="MobiDB-lite"/>
    </source>
</evidence>
<keyword evidence="2" id="KW-0472">Membrane</keyword>
<dbReference type="Proteomes" id="UP000635902">
    <property type="component" value="Unassembled WGS sequence"/>
</dbReference>
<dbReference type="RefSeq" id="WP_194555974.1">
    <property type="nucleotide sequence ID" value="NZ_JADKMY010000001.1"/>
</dbReference>
<feature type="domain" description="Transglycosylase SLT" evidence="3">
    <location>
        <begin position="162"/>
        <end position="268"/>
    </location>
</feature>
<dbReference type="InterPro" id="IPR031304">
    <property type="entry name" value="SLT_2"/>
</dbReference>